<dbReference type="RefSeq" id="WP_073006548.1">
    <property type="nucleotide sequence ID" value="NZ_FQXD01000004.1"/>
</dbReference>
<dbReference type="OrthoDB" id="2707113at2"/>
<evidence type="ECO:0000313" key="2">
    <source>
        <dbReference type="EMBL" id="SHH14752.1"/>
    </source>
</evidence>
<feature type="transmembrane region" description="Helical" evidence="1">
    <location>
        <begin position="119"/>
        <end position="145"/>
    </location>
</feature>
<accession>A0A1M5QKU0</accession>
<evidence type="ECO:0000313" key="3">
    <source>
        <dbReference type="Proteomes" id="UP000184079"/>
    </source>
</evidence>
<sequence length="211" mass="24725">MHQKESSIKKQNQTAALTGFIFFFKANSIIILTSFLFLINYTFWNWDGLYALMIFVLFPQPFFVLLAFIDAFQNNRPRYSYSFSENPKNSWIGFGYTIIFIMLFSLIFLGAGIPFPSTIVFLMITTNLMVATFSIIFHPFTIVIYEANVFKECYTTVNYLFKYIVIFTSSINYHIQRLLQTLPLLWNKIFAILFVVLLIWQLFGVISIFSI</sequence>
<protein>
    <submittedName>
        <fullName evidence="2">Uncharacterized protein</fullName>
    </submittedName>
</protein>
<feature type="transmembrane region" description="Helical" evidence="1">
    <location>
        <begin position="157"/>
        <end position="175"/>
    </location>
</feature>
<evidence type="ECO:0000256" key="1">
    <source>
        <dbReference type="SAM" id="Phobius"/>
    </source>
</evidence>
<feature type="transmembrane region" description="Helical" evidence="1">
    <location>
        <begin position="90"/>
        <end position="113"/>
    </location>
</feature>
<keyword evidence="1" id="KW-0812">Transmembrane</keyword>
<reference evidence="3" key="1">
    <citation type="submission" date="2016-11" db="EMBL/GenBank/DDBJ databases">
        <authorList>
            <person name="Varghese N."/>
            <person name="Submissions S."/>
        </authorList>
    </citation>
    <scope>NUCLEOTIDE SEQUENCE [LARGE SCALE GENOMIC DNA]</scope>
    <source>
        <strain evidence="3">CGMCC 1.6496</strain>
    </source>
</reference>
<name>A0A1M5QKU0_9BACI</name>
<dbReference type="AlphaFoldDB" id="A0A1M5QKU0"/>
<keyword evidence="1" id="KW-1133">Transmembrane helix</keyword>
<gene>
    <name evidence="2" type="ORF">SAMN05421807_104184</name>
</gene>
<feature type="transmembrane region" description="Helical" evidence="1">
    <location>
        <begin position="187"/>
        <end position="209"/>
    </location>
</feature>
<feature type="transmembrane region" description="Helical" evidence="1">
    <location>
        <begin position="49"/>
        <end position="69"/>
    </location>
</feature>
<feature type="transmembrane region" description="Helical" evidence="1">
    <location>
        <begin position="20"/>
        <end position="43"/>
    </location>
</feature>
<dbReference type="Proteomes" id="UP000184079">
    <property type="component" value="Unassembled WGS sequence"/>
</dbReference>
<dbReference type="EMBL" id="FQXD01000004">
    <property type="protein sequence ID" value="SHH14752.1"/>
    <property type="molecule type" value="Genomic_DNA"/>
</dbReference>
<keyword evidence="3" id="KW-1185">Reference proteome</keyword>
<organism evidence="2 3">
    <name type="scientific">Virgibacillus chiguensis</name>
    <dbReference type="NCBI Taxonomy" id="411959"/>
    <lineage>
        <taxon>Bacteria</taxon>
        <taxon>Bacillati</taxon>
        <taxon>Bacillota</taxon>
        <taxon>Bacilli</taxon>
        <taxon>Bacillales</taxon>
        <taxon>Bacillaceae</taxon>
        <taxon>Virgibacillus</taxon>
    </lineage>
</organism>
<keyword evidence="1" id="KW-0472">Membrane</keyword>
<proteinExistence type="predicted"/>